<keyword evidence="2" id="KW-1185">Reference proteome</keyword>
<evidence type="ECO:0000313" key="2">
    <source>
        <dbReference type="Proteomes" id="UP000886653"/>
    </source>
</evidence>
<evidence type="ECO:0000313" key="1">
    <source>
        <dbReference type="EMBL" id="KAG0143480.1"/>
    </source>
</evidence>
<comment type="caution">
    <text evidence="1">The sequence shown here is derived from an EMBL/GenBank/DDBJ whole genome shotgun (WGS) entry which is preliminary data.</text>
</comment>
<gene>
    <name evidence="1" type="ORF">CROQUDRAFT_183163</name>
</gene>
<name>A0A9P6NH07_9BASI</name>
<reference evidence="1" key="1">
    <citation type="submission" date="2013-11" db="EMBL/GenBank/DDBJ databases">
        <title>Genome sequence of the fusiform rust pathogen reveals effectors for host alternation and coevolution with pine.</title>
        <authorList>
            <consortium name="DOE Joint Genome Institute"/>
            <person name="Smith K."/>
            <person name="Pendleton A."/>
            <person name="Kubisiak T."/>
            <person name="Anderson C."/>
            <person name="Salamov A."/>
            <person name="Aerts A."/>
            <person name="Riley R."/>
            <person name="Clum A."/>
            <person name="Lindquist E."/>
            <person name="Ence D."/>
            <person name="Campbell M."/>
            <person name="Kronenberg Z."/>
            <person name="Feau N."/>
            <person name="Dhillon B."/>
            <person name="Hamelin R."/>
            <person name="Burleigh J."/>
            <person name="Smith J."/>
            <person name="Yandell M."/>
            <person name="Nelson C."/>
            <person name="Grigoriev I."/>
            <person name="Davis J."/>
        </authorList>
    </citation>
    <scope>NUCLEOTIDE SEQUENCE</scope>
    <source>
        <strain evidence="1">G11</strain>
    </source>
</reference>
<dbReference type="Proteomes" id="UP000886653">
    <property type="component" value="Unassembled WGS sequence"/>
</dbReference>
<dbReference type="AlphaFoldDB" id="A0A9P6NH07"/>
<dbReference type="EMBL" id="MU167318">
    <property type="protein sequence ID" value="KAG0143480.1"/>
    <property type="molecule type" value="Genomic_DNA"/>
</dbReference>
<proteinExistence type="predicted"/>
<organism evidence="1 2">
    <name type="scientific">Cronartium quercuum f. sp. fusiforme G11</name>
    <dbReference type="NCBI Taxonomy" id="708437"/>
    <lineage>
        <taxon>Eukaryota</taxon>
        <taxon>Fungi</taxon>
        <taxon>Dikarya</taxon>
        <taxon>Basidiomycota</taxon>
        <taxon>Pucciniomycotina</taxon>
        <taxon>Pucciniomycetes</taxon>
        <taxon>Pucciniales</taxon>
        <taxon>Coleosporiaceae</taxon>
        <taxon>Cronartium</taxon>
    </lineage>
</organism>
<sequence length="142" mass="16820">MKKPLIDIWKRKDNSNGYFPNLLLSSLDEEEKELISSKKSPFNLPFYKPIQTNNVEQNNQIILNDLLLKLKQDLKPFQETNQVKIIIEFVKNVFSSKCNQNQIEIQLIYIYCLIIDMLIEENFSQLAIDLLKEIIITFKRKI</sequence>
<protein>
    <submittedName>
        <fullName evidence="1">Uncharacterized protein</fullName>
    </submittedName>
</protein>
<accession>A0A9P6NH07</accession>